<evidence type="ECO:0000256" key="4">
    <source>
        <dbReference type="ARBA" id="ARBA00022692"/>
    </source>
</evidence>
<dbReference type="PANTHER" id="PTHR20994:SF0">
    <property type="entry name" value="ER MEMBRANE PROTEIN COMPLEX SUBUNIT 6"/>
    <property type="match status" value="1"/>
</dbReference>
<keyword evidence="11" id="KW-1185">Reference proteome</keyword>
<evidence type="ECO:0000256" key="3">
    <source>
        <dbReference type="ARBA" id="ARBA00020827"/>
    </source>
</evidence>
<dbReference type="InterPro" id="IPR008504">
    <property type="entry name" value="Emc6"/>
</dbReference>
<feature type="transmembrane region" description="Helical" evidence="9">
    <location>
        <begin position="67"/>
        <end position="86"/>
    </location>
</feature>
<evidence type="ECO:0000256" key="2">
    <source>
        <dbReference type="ARBA" id="ARBA00009436"/>
    </source>
</evidence>
<evidence type="ECO:0000256" key="8">
    <source>
        <dbReference type="SAM" id="MobiDB-lite"/>
    </source>
</evidence>
<protein>
    <recommendedName>
        <fullName evidence="3">ER membrane protein complex subunit 6</fullName>
    </recommendedName>
</protein>
<evidence type="ECO:0000313" key="11">
    <source>
        <dbReference type="Proteomes" id="UP001165160"/>
    </source>
</evidence>
<evidence type="ECO:0000313" key="10">
    <source>
        <dbReference type="EMBL" id="GMH98174.1"/>
    </source>
</evidence>
<proteinExistence type="inferred from homology"/>
<dbReference type="GO" id="GO:0072546">
    <property type="term" value="C:EMC complex"/>
    <property type="evidence" value="ECO:0007669"/>
    <property type="project" value="InterPro"/>
</dbReference>
<dbReference type="InterPro" id="IPR029008">
    <property type="entry name" value="EMC6-like"/>
</dbReference>
<feature type="compositionally biased region" description="Low complexity" evidence="8">
    <location>
        <begin position="16"/>
        <end position="25"/>
    </location>
</feature>
<dbReference type="PANTHER" id="PTHR20994">
    <property type="entry name" value="ER MEMBRANE PROTEIN COMPLEX SUBUNIT 6"/>
    <property type="match status" value="1"/>
</dbReference>
<gene>
    <name evidence="10" type="ORF">TrVE_jg1202</name>
</gene>
<comment type="subcellular location">
    <subcellularLocation>
        <location evidence="1">Endoplasmic reticulum membrane</location>
        <topology evidence="1">Multi-pass membrane protein</topology>
    </subcellularLocation>
</comment>
<sequence>MMNQAAMDPMQGIGGPPTSSSSSTSGIGRAIFNQQISHKNTTNLSDARTYMGILLGVVSGICGLRDLRGFVFFFGGHVGVGAALMVKMEFDVKSYSAFQSATSFLLSDIQKCGMGYMLFWTLFYSLCYCF</sequence>
<dbReference type="Pfam" id="PF07019">
    <property type="entry name" value="EMC6"/>
    <property type="match status" value="1"/>
</dbReference>
<evidence type="ECO:0000256" key="6">
    <source>
        <dbReference type="ARBA" id="ARBA00022989"/>
    </source>
</evidence>
<dbReference type="AlphaFoldDB" id="A0A9W7BWR7"/>
<dbReference type="GO" id="GO:0000045">
    <property type="term" value="P:autophagosome assembly"/>
    <property type="evidence" value="ECO:0007669"/>
    <property type="project" value="TreeGrafter"/>
</dbReference>
<keyword evidence="6 9" id="KW-1133">Transmembrane helix</keyword>
<evidence type="ECO:0000256" key="1">
    <source>
        <dbReference type="ARBA" id="ARBA00004477"/>
    </source>
</evidence>
<comment type="similarity">
    <text evidence="2">Belongs to the EMC6 family.</text>
</comment>
<evidence type="ECO:0000256" key="9">
    <source>
        <dbReference type="SAM" id="Phobius"/>
    </source>
</evidence>
<organism evidence="10 11">
    <name type="scientific">Triparma verrucosa</name>
    <dbReference type="NCBI Taxonomy" id="1606542"/>
    <lineage>
        <taxon>Eukaryota</taxon>
        <taxon>Sar</taxon>
        <taxon>Stramenopiles</taxon>
        <taxon>Ochrophyta</taxon>
        <taxon>Bolidophyceae</taxon>
        <taxon>Parmales</taxon>
        <taxon>Triparmaceae</taxon>
        <taxon>Triparma</taxon>
    </lineage>
</organism>
<dbReference type="Proteomes" id="UP001165160">
    <property type="component" value="Unassembled WGS sequence"/>
</dbReference>
<name>A0A9W7BWR7_9STRA</name>
<evidence type="ECO:0000256" key="5">
    <source>
        <dbReference type="ARBA" id="ARBA00022824"/>
    </source>
</evidence>
<comment type="caution">
    <text evidence="10">The sequence shown here is derived from an EMBL/GenBank/DDBJ whole genome shotgun (WGS) entry which is preliminary data.</text>
</comment>
<dbReference type="EMBL" id="BRXX01000212">
    <property type="protein sequence ID" value="GMH98174.1"/>
    <property type="molecule type" value="Genomic_DNA"/>
</dbReference>
<keyword evidence="4 9" id="KW-0812">Transmembrane</keyword>
<keyword evidence="5" id="KW-0256">Endoplasmic reticulum</keyword>
<accession>A0A9W7BWR7</accession>
<keyword evidence="7 9" id="KW-0472">Membrane</keyword>
<reference evidence="11" key="1">
    <citation type="journal article" date="2023" name="Commun. Biol.">
        <title>Genome analysis of Parmales, the sister group of diatoms, reveals the evolutionary specialization of diatoms from phago-mixotrophs to photoautotrophs.</title>
        <authorList>
            <person name="Ban H."/>
            <person name="Sato S."/>
            <person name="Yoshikawa S."/>
            <person name="Yamada K."/>
            <person name="Nakamura Y."/>
            <person name="Ichinomiya M."/>
            <person name="Sato N."/>
            <person name="Blanc-Mathieu R."/>
            <person name="Endo H."/>
            <person name="Kuwata A."/>
            <person name="Ogata H."/>
        </authorList>
    </citation>
    <scope>NUCLEOTIDE SEQUENCE [LARGE SCALE GENOMIC DNA]</scope>
    <source>
        <strain evidence="11">NIES 3699</strain>
    </source>
</reference>
<feature type="region of interest" description="Disordered" evidence="8">
    <location>
        <begin position="1"/>
        <end position="25"/>
    </location>
</feature>
<evidence type="ECO:0000256" key="7">
    <source>
        <dbReference type="ARBA" id="ARBA00023136"/>
    </source>
</evidence>
<dbReference type="GO" id="GO:0034975">
    <property type="term" value="P:protein folding in endoplasmic reticulum"/>
    <property type="evidence" value="ECO:0007669"/>
    <property type="project" value="TreeGrafter"/>
</dbReference>